<dbReference type="EMBL" id="CATOUU010000727">
    <property type="protein sequence ID" value="CAI9944451.1"/>
    <property type="molecule type" value="Genomic_DNA"/>
</dbReference>
<name>A0AA86U7P7_9EUKA</name>
<evidence type="ECO:0000313" key="2">
    <source>
        <dbReference type="EMBL" id="CAI9944454.1"/>
    </source>
</evidence>
<accession>A0AA86U7P7</accession>
<comment type="caution">
    <text evidence="2">The sequence shown here is derived from an EMBL/GenBank/DDBJ whole genome shotgun (WGS) entry which is preliminary data.</text>
</comment>
<evidence type="ECO:0000313" key="3">
    <source>
        <dbReference type="EMBL" id="CAL5985974.1"/>
    </source>
</evidence>
<sequence>MTMISFDAIDNDFYQESFQVSNPVFTFMKQEVSFHETESSDAFKVFHNHLMVDIDSFLDNPNIVFSTMAQKISTEVQPSSDKFLWNQESQQIFAKIVTAIGLKGIKPKQITKWMPKRFKLNCQQIGSHLQKYKLRVQRDFQLYSFDQFENWMVPKHLQDPVVEALAAKWLDQRYQGTSQAELMKLSE</sequence>
<evidence type="ECO:0000313" key="6">
    <source>
        <dbReference type="Proteomes" id="UP001642409"/>
    </source>
</evidence>
<gene>
    <name evidence="1" type="ORF">HINF_LOCUS32096</name>
    <name evidence="2" type="ORF">HINF_LOCUS32099</name>
    <name evidence="4" type="ORF">HINF_LOCUS71263</name>
    <name evidence="5" type="ORF">HINF_LOCUS71266</name>
    <name evidence="3" type="ORF">HINF_LOCUS9192</name>
</gene>
<dbReference type="Gene3D" id="1.10.10.60">
    <property type="entry name" value="Homeodomain-like"/>
    <property type="match status" value="1"/>
</dbReference>
<evidence type="ECO:0000313" key="1">
    <source>
        <dbReference type="EMBL" id="CAI9944451.1"/>
    </source>
</evidence>
<reference evidence="3 6" key="2">
    <citation type="submission" date="2024-07" db="EMBL/GenBank/DDBJ databases">
        <authorList>
            <person name="Akdeniz Z."/>
        </authorList>
    </citation>
    <scope>NUCLEOTIDE SEQUENCE [LARGE SCALE GENOMIC DNA]</scope>
</reference>
<dbReference type="InterPro" id="IPR009057">
    <property type="entry name" value="Homeodomain-like_sf"/>
</dbReference>
<evidence type="ECO:0000313" key="5">
    <source>
        <dbReference type="EMBL" id="CAL6101597.1"/>
    </source>
</evidence>
<proteinExistence type="predicted"/>
<reference evidence="2" key="1">
    <citation type="submission" date="2023-06" db="EMBL/GenBank/DDBJ databases">
        <authorList>
            <person name="Kurt Z."/>
        </authorList>
    </citation>
    <scope>NUCLEOTIDE SEQUENCE</scope>
</reference>
<dbReference type="EMBL" id="CAXDID020000019">
    <property type="protein sequence ID" value="CAL5985974.1"/>
    <property type="molecule type" value="Genomic_DNA"/>
</dbReference>
<evidence type="ECO:0000313" key="4">
    <source>
        <dbReference type="EMBL" id="CAL6101591.1"/>
    </source>
</evidence>
<dbReference type="AlphaFoldDB" id="A0AA86U7P7"/>
<dbReference type="EMBL" id="CATOUU010000727">
    <property type="protein sequence ID" value="CAI9944454.1"/>
    <property type="molecule type" value="Genomic_DNA"/>
</dbReference>
<protein>
    <submittedName>
        <fullName evidence="2">Uncharacterized protein</fullName>
    </submittedName>
</protein>
<organism evidence="2">
    <name type="scientific">Hexamita inflata</name>
    <dbReference type="NCBI Taxonomy" id="28002"/>
    <lineage>
        <taxon>Eukaryota</taxon>
        <taxon>Metamonada</taxon>
        <taxon>Diplomonadida</taxon>
        <taxon>Hexamitidae</taxon>
        <taxon>Hexamitinae</taxon>
        <taxon>Hexamita</taxon>
    </lineage>
</organism>
<dbReference type="EMBL" id="CAXDID020000546">
    <property type="protein sequence ID" value="CAL6101597.1"/>
    <property type="molecule type" value="Genomic_DNA"/>
</dbReference>
<dbReference type="EMBL" id="CAXDID020000546">
    <property type="protein sequence ID" value="CAL6101591.1"/>
    <property type="molecule type" value="Genomic_DNA"/>
</dbReference>
<keyword evidence="6" id="KW-1185">Reference proteome</keyword>
<dbReference type="SUPFAM" id="SSF46689">
    <property type="entry name" value="Homeodomain-like"/>
    <property type="match status" value="1"/>
</dbReference>
<dbReference type="Proteomes" id="UP001642409">
    <property type="component" value="Unassembled WGS sequence"/>
</dbReference>